<feature type="signal peptide" evidence="8">
    <location>
        <begin position="1"/>
        <end position="18"/>
    </location>
</feature>
<dbReference type="OrthoDB" id="441446at2759"/>
<evidence type="ECO:0000256" key="3">
    <source>
        <dbReference type="ARBA" id="ARBA00022723"/>
    </source>
</evidence>
<dbReference type="GO" id="GO:0006308">
    <property type="term" value="P:DNA catabolic process"/>
    <property type="evidence" value="ECO:0007669"/>
    <property type="project" value="InterPro"/>
</dbReference>
<evidence type="ECO:0000256" key="8">
    <source>
        <dbReference type="SAM" id="SignalP"/>
    </source>
</evidence>
<dbReference type="CDD" id="cd11010">
    <property type="entry name" value="S1-P1_nuclease"/>
    <property type="match status" value="1"/>
</dbReference>
<dbReference type="GO" id="GO:0046872">
    <property type="term" value="F:metal ion binding"/>
    <property type="evidence" value="ECO:0007669"/>
    <property type="project" value="UniProtKB-KW"/>
</dbReference>
<gene>
    <name evidence="9" type="ORF">CC78DRAFT_529377</name>
</gene>
<sequence>MHAFKTLTLLCATPVVHGWGELGHRTVAYLAEKYLTSAASDMVSSLLANDRGYDISDAALWADTVKRRPGYTHTREWHYIDAADDPPTKCGVNYKRDCRKGPGCIVSAIANMTGRVNEDPVQVQQKEALMYLIHFIGDIHQPLHTENMSRGGNDIHVCFDKRCAQTQNLHSVWDKEIPHKMRGLKAKEGEDKIMKEAAAEWADELFAANGMHGDWVVKECSNVRTAEKCALVWATEANQWICDVVLRNGVEWIEENDLGGEYYEEAAPVVTDLMAKAGLRLGAWINELAKQREDVTFVIQETERIEV</sequence>
<dbReference type="SUPFAM" id="SSF48537">
    <property type="entry name" value="Phospholipase C/P1 nuclease"/>
    <property type="match status" value="1"/>
</dbReference>
<evidence type="ECO:0000256" key="4">
    <source>
        <dbReference type="ARBA" id="ARBA00022759"/>
    </source>
</evidence>
<comment type="similarity">
    <text evidence="1">Belongs to the nuclease type I family.</text>
</comment>
<keyword evidence="10" id="KW-1185">Reference proteome</keyword>
<dbReference type="PANTHER" id="PTHR33146">
    <property type="entry name" value="ENDONUCLEASE 4"/>
    <property type="match status" value="1"/>
</dbReference>
<keyword evidence="4" id="KW-0255">Endonuclease</keyword>
<dbReference type="GO" id="GO:0003676">
    <property type="term" value="F:nucleic acid binding"/>
    <property type="evidence" value="ECO:0007669"/>
    <property type="project" value="InterPro"/>
</dbReference>
<keyword evidence="7" id="KW-0325">Glycoprotein</keyword>
<reference evidence="10" key="1">
    <citation type="journal article" date="2020" name="Stud. Mycol.">
        <title>101 Dothideomycetes genomes: A test case for predicting lifestyles and emergence of pathogens.</title>
        <authorList>
            <person name="Haridas S."/>
            <person name="Albert R."/>
            <person name="Binder M."/>
            <person name="Bloem J."/>
            <person name="LaButti K."/>
            <person name="Salamov A."/>
            <person name="Andreopoulos B."/>
            <person name="Baker S."/>
            <person name="Barry K."/>
            <person name="Bills G."/>
            <person name="Bluhm B."/>
            <person name="Cannon C."/>
            <person name="Castanera R."/>
            <person name="Culley D."/>
            <person name="Daum C."/>
            <person name="Ezra D."/>
            <person name="Gonzalez J."/>
            <person name="Henrissat B."/>
            <person name="Kuo A."/>
            <person name="Liang C."/>
            <person name="Lipzen A."/>
            <person name="Lutzoni F."/>
            <person name="Magnuson J."/>
            <person name="Mondo S."/>
            <person name="Nolan M."/>
            <person name="Ohm R."/>
            <person name="Pangilinan J."/>
            <person name="Park H.-J."/>
            <person name="Ramirez L."/>
            <person name="Alfaro M."/>
            <person name="Sun H."/>
            <person name="Tritt A."/>
            <person name="Yoshinaga Y."/>
            <person name="Zwiers L.-H."/>
            <person name="Turgeon B."/>
            <person name="Goodwin S."/>
            <person name="Spatafora J."/>
            <person name="Crous P."/>
            <person name="Grigoriev I."/>
        </authorList>
    </citation>
    <scope>NUCLEOTIDE SEQUENCE [LARGE SCALE GENOMIC DNA]</scope>
    <source>
        <strain evidence="10">CBS 304.66</strain>
    </source>
</reference>
<dbReference type="PANTHER" id="PTHR33146:SF26">
    <property type="entry name" value="ENDONUCLEASE 4"/>
    <property type="match status" value="1"/>
</dbReference>
<evidence type="ECO:0000313" key="9">
    <source>
        <dbReference type="EMBL" id="KAF2269120.1"/>
    </source>
</evidence>
<accession>A0A9P4N9J7</accession>
<dbReference type="EMBL" id="ML986583">
    <property type="protein sequence ID" value="KAF2269120.1"/>
    <property type="molecule type" value="Genomic_DNA"/>
</dbReference>
<protein>
    <submittedName>
        <fullName evidence="9">Phospholipase C/P1 nuclease</fullName>
    </submittedName>
</protein>
<organism evidence="9 10">
    <name type="scientific">Lojkania enalia</name>
    <dbReference type="NCBI Taxonomy" id="147567"/>
    <lineage>
        <taxon>Eukaryota</taxon>
        <taxon>Fungi</taxon>
        <taxon>Dikarya</taxon>
        <taxon>Ascomycota</taxon>
        <taxon>Pezizomycotina</taxon>
        <taxon>Dothideomycetes</taxon>
        <taxon>Pleosporomycetidae</taxon>
        <taxon>Pleosporales</taxon>
        <taxon>Pleosporales incertae sedis</taxon>
        <taxon>Lojkania</taxon>
    </lineage>
</organism>
<name>A0A9P4N9J7_9PLEO</name>
<dbReference type="Proteomes" id="UP000800093">
    <property type="component" value="Unassembled WGS sequence"/>
</dbReference>
<dbReference type="InterPro" id="IPR003154">
    <property type="entry name" value="S1/P1nuclease"/>
</dbReference>
<keyword evidence="5" id="KW-0378">Hydrolase</keyword>
<evidence type="ECO:0000256" key="1">
    <source>
        <dbReference type="ARBA" id="ARBA00009547"/>
    </source>
</evidence>
<feature type="chain" id="PRO_5040118356" evidence="8">
    <location>
        <begin position="19"/>
        <end position="307"/>
    </location>
</feature>
<evidence type="ECO:0000256" key="7">
    <source>
        <dbReference type="ARBA" id="ARBA00023180"/>
    </source>
</evidence>
<comment type="caution">
    <text evidence="9">The sequence shown here is derived from an EMBL/GenBank/DDBJ whole genome shotgun (WGS) entry which is preliminary data.</text>
</comment>
<keyword evidence="2" id="KW-0540">Nuclease</keyword>
<dbReference type="InterPro" id="IPR008947">
    <property type="entry name" value="PLipase_C/P1_nuclease_dom_sf"/>
</dbReference>
<evidence type="ECO:0000256" key="6">
    <source>
        <dbReference type="ARBA" id="ARBA00023157"/>
    </source>
</evidence>
<proteinExistence type="inferred from homology"/>
<keyword evidence="8" id="KW-0732">Signal</keyword>
<dbReference type="GO" id="GO:0004519">
    <property type="term" value="F:endonuclease activity"/>
    <property type="evidence" value="ECO:0007669"/>
    <property type="project" value="UniProtKB-KW"/>
</dbReference>
<dbReference type="Gene3D" id="1.10.575.10">
    <property type="entry name" value="P1 Nuclease"/>
    <property type="match status" value="1"/>
</dbReference>
<dbReference type="GO" id="GO:0016788">
    <property type="term" value="F:hydrolase activity, acting on ester bonds"/>
    <property type="evidence" value="ECO:0007669"/>
    <property type="project" value="InterPro"/>
</dbReference>
<evidence type="ECO:0000313" key="10">
    <source>
        <dbReference type="Proteomes" id="UP000800093"/>
    </source>
</evidence>
<evidence type="ECO:0000256" key="2">
    <source>
        <dbReference type="ARBA" id="ARBA00022722"/>
    </source>
</evidence>
<dbReference type="Pfam" id="PF02265">
    <property type="entry name" value="S1-P1_nuclease"/>
    <property type="match status" value="1"/>
</dbReference>
<keyword evidence="6" id="KW-1015">Disulfide bond</keyword>
<keyword evidence="3" id="KW-0479">Metal-binding</keyword>
<dbReference type="AlphaFoldDB" id="A0A9P4N9J7"/>
<evidence type="ECO:0000256" key="5">
    <source>
        <dbReference type="ARBA" id="ARBA00022801"/>
    </source>
</evidence>